<keyword evidence="3" id="KW-1185">Reference proteome</keyword>
<dbReference type="EMBL" id="FMVT01000014">
    <property type="protein sequence ID" value="SCY90150.1"/>
    <property type="molecule type" value="Genomic_DNA"/>
</dbReference>
<name>A0A1G5JQL0_9RHOB</name>
<feature type="transmembrane region" description="Helical" evidence="1">
    <location>
        <begin position="70"/>
        <end position="95"/>
    </location>
</feature>
<reference evidence="2 3" key="1">
    <citation type="submission" date="2016-10" db="EMBL/GenBank/DDBJ databases">
        <authorList>
            <person name="de Groot N.N."/>
        </authorList>
    </citation>
    <scope>NUCLEOTIDE SEQUENCE [LARGE SCALE GENOMIC DNA]</scope>
    <source>
        <strain evidence="2 3">CGMCC 1.8925</strain>
    </source>
</reference>
<dbReference type="Pfam" id="PF04956">
    <property type="entry name" value="TrbC"/>
    <property type="match status" value="1"/>
</dbReference>
<proteinExistence type="predicted"/>
<dbReference type="STRING" id="336292.SAMN05660710_03352"/>
<keyword evidence="1" id="KW-1133">Transmembrane helix</keyword>
<protein>
    <submittedName>
        <fullName evidence="2">Type IV secretion system protein VirB2</fullName>
    </submittedName>
</protein>
<dbReference type="InterPro" id="IPR007039">
    <property type="entry name" value="TrbC/VirB2"/>
</dbReference>
<keyword evidence="1" id="KW-0812">Transmembrane</keyword>
<accession>A0A1G5JQL0</accession>
<gene>
    <name evidence="2" type="ORF">SAMN05660710_03352</name>
</gene>
<keyword evidence="1" id="KW-0472">Membrane</keyword>
<evidence type="ECO:0000313" key="3">
    <source>
        <dbReference type="Proteomes" id="UP000199502"/>
    </source>
</evidence>
<feature type="transmembrane region" description="Helical" evidence="1">
    <location>
        <begin position="102"/>
        <end position="124"/>
    </location>
</feature>
<evidence type="ECO:0000256" key="1">
    <source>
        <dbReference type="SAM" id="Phobius"/>
    </source>
</evidence>
<dbReference type="AlphaFoldDB" id="A0A1G5JQL0"/>
<organism evidence="2 3">
    <name type="scientific">Paracoccus tibetensis</name>
    <dbReference type="NCBI Taxonomy" id="336292"/>
    <lineage>
        <taxon>Bacteria</taxon>
        <taxon>Pseudomonadati</taxon>
        <taxon>Pseudomonadota</taxon>
        <taxon>Alphaproteobacteria</taxon>
        <taxon>Rhodobacterales</taxon>
        <taxon>Paracoccaceae</taxon>
        <taxon>Paracoccus</taxon>
    </lineage>
</organism>
<dbReference type="Proteomes" id="UP000199502">
    <property type="component" value="Unassembled WGS sequence"/>
</dbReference>
<sequence length="126" mass="13638">MSFLMQASGPARSRMSYAQVMNTAPRQIDTWTKVGLVMLAAFVFSIMWSEPAAAQSINLNPIQTFLQSIVTALTGTLGKTIATLALVCVCIGWFMGYIEMRLAIYILVAIVIVGSAATIVNSLWST</sequence>
<evidence type="ECO:0000313" key="2">
    <source>
        <dbReference type="EMBL" id="SCY90150.1"/>
    </source>
</evidence>